<sequence length="125" mass="12995">MGGAAVAVSSAPAMPSLASGAFIPERLPDRPELAVFEALGTTQGWTPGRWNDEELVHFEIETSATDAVSLDLQDHGPEFGGLALILTMYPEDEFAGATPQQMAAKAARWLRDAAAKLEAAAGGAA</sequence>
<reference evidence="1 2" key="1">
    <citation type="journal article" date="2019" name="Environ. Microbiol.">
        <title>Species interactions and distinct microbial communities in high Arctic permafrost affected cryosols are associated with the CH4 and CO2 gas fluxes.</title>
        <authorList>
            <person name="Altshuler I."/>
            <person name="Hamel J."/>
            <person name="Turney S."/>
            <person name="Magnuson E."/>
            <person name="Levesque R."/>
            <person name="Greer C."/>
            <person name="Whyte L.G."/>
        </authorList>
    </citation>
    <scope>NUCLEOTIDE SEQUENCE [LARGE SCALE GENOMIC DNA]</scope>
    <source>
        <strain evidence="1 2">S9.3B</strain>
    </source>
</reference>
<protein>
    <submittedName>
        <fullName evidence="1">Uncharacterized protein</fullName>
    </submittedName>
</protein>
<evidence type="ECO:0000313" key="2">
    <source>
        <dbReference type="Proteomes" id="UP000317078"/>
    </source>
</evidence>
<name>A0A502F8H2_9PROT</name>
<dbReference type="EMBL" id="RCZP01000046">
    <property type="protein sequence ID" value="TPG45692.1"/>
    <property type="molecule type" value="Genomic_DNA"/>
</dbReference>
<proteinExistence type="predicted"/>
<accession>A0A502F8H2</accession>
<comment type="caution">
    <text evidence="1">The sequence shown here is derived from an EMBL/GenBank/DDBJ whole genome shotgun (WGS) entry which is preliminary data.</text>
</comment>
<evidence type="ECO:0000313" key="1">
    <source>
        <dbReference type="EMBL" id="TPG45692.1"/>
    </source>
</evidence>
<organism evidence="1 2">
    <name type="scientific">Muricoccus nepalensis</name>
    <dbReference type="NCBI Taxonomy" id="1854500"/>
    <lineage>
        <taxon>Bacteria</taxon>
        <taxon>Pseudomonadati</taxon>
        <taxon>Pseudomonadota</taxon>
        <taxon>Alphaproteobacteria</taxon>
        <taxon>Acetobacterales</taxon>
        <taxon>Roseomonadaceae</taxon>
        <taxon>Muricoccus</taxon>
    </lineage>
</organism>
<keyword evidence="2" id="KW-1185">Reference proteome</keyword>
<gene>
    <name evidence="1" type="ORF">EAH89_26175</name>
</gene>
<dbReference type="AlphaFoldDB" id="A0A502F8H2"/>
<dbReference type="Proteomes" id="UP000317078">
    <property type="component" value="Unassembled WGS sequence"/>
</dbReference>